<keyword evidence="3" id="KW-1185">Reference proteome</keyword>
<dbReference type="Proteomes" id="UP001390339">
    <property type="component" value="Unassembled WGS sequence"/>
</dbReference>
<evidence type="ECO:0000313" key="3">
    <source>
        <dbReference type="Proteomes" id="UP001390339"/>
    </source>
</evidence>
<reference evidence="2 3" key="1">
    <citation type="journal article" date="2024" name="IMA Fungus">
        <title>Apiospora arundinis, a panoply of carbohydrate-active enzymes and secondary metabolites.</title>
        <authorList>
            <person name="Sorensen T."/>
            <person name="Petersen C."/>
            <person name="Muurmann A.T."/>
            <person name="Christiansen J.V."/>
            <person name="Brundto M.L."/>
            <person name="Overgaard C.K."/>
            <person name="Boysen A.T."/>
            <person name="Wollenberg R.D."/>
            <person name="Larsen T.O."/>
            <person name="Sorensen J.L."/>
            <person name="Nielsen K.L."/>
            <person name="Sondergaard T.E."/>
        </authorList>
    </citation>
    <scope>NUCLEOTIDE SEQUENCE [LARGE SCALE GENOMIC DNA]</scope>
    <source>
        <strain evidence="2 3">AAU 773</strain>
    </source>
</reference>
<protein>
    <submittedName>
        <fullName evidence="2">Uncharacterized protein</fullName>
    </submittedName>
</protein>
<sequence>MEEEHNEVANAPVNPPTQPMISKFSGTSWCGPNRGTSSLRPRAARHNPPPSPVEHPQIQWKKLAVDGSK</sequence>
<gene>
    <name evidence="2" type="ORF">PGQ11_012635</name>
</gene>
<feature type="region of interest" description="Disordered" evidence="1">
    <location>
        <begin position="1"/>
        <end position="69"/>
    </location>
</feature>
<comment type="caution">
    <text evidence="2">The sequence shown here is derived from an EMBL/GenBank/DDBJ whole genome shotgun (WGS) entry which is preliminary data.</text>
</comment>
<organism evidence="2 3">
    <name type="scientific">Apiospora arundinis</name>
    <dbReference type="NCBI Taxonomy" id="335852"/>
    <lineage>
        <taxon>Eukaryota</taxon>
        <taxon>Fungi</taxon>
        <taxon>Dikarya</taxon>
        <taxon>Ascomycota</taxon>
        <taxon>Pezizomycotina</taxon>
        <taxon>Sordariomycetes</taxon>
        <taxon>Xylariomycetidae</taxon>
        <taxon>Amphisphaeriales</taxon>
        <taxon>Apiosporaceae</taxon>
        <taxon>Apiospora</taxon>
    </lineage>
</organism>
<name>A0ABR2I2Y4_9PEZI</name>
<evidence type="ECO:0000313" key="2">
    <source>
        <dbReference type="EMBL" id="KAK8856723.1"/>
    </source>
</evidence>
<dbReference type="EMBL" id="JAPCWZ010000007">
    <property type="protein sequence ID" value="KAK8856723.1"/>
    <property type="molecule type" value="Genomic_DNA"/>
</dbReference>
<feature type="compositionally biased region" description="Polar residues" evidence="1">
    <location>
        <begin position="24"/>
        <end position="39"/>
    </location>
</feature>
<evidence type="ECO:0000256" key="1">
    <source>
        <dbReference type="SAM" id="MobiDB-lite"/>
    </source>
</evidence>
<proteinExistence type="predicted"/>
<accession>A0ABR2I2Y4</accession>